<protein>
    <submittedName>
        <fullName evidence="1">Transposase</fullName>
    </submittedName>
</protein>
<proteinExistence type="predicted"/>
<dbReference type="SUPFAM" id="SSF53098">
    <property type="entry name" value="Ribonuclease H-like"/>
    <property type="match status" value="1"/>
</dbReference>
<dbReference type="RefSeq" id="WP_148620867.1">
    <property type="nucleotide sequence ID" value="NZ_CP043043.1"/>
</dbReference>
<gene>
    <name evidence="1" type="ORF">FXF46_13675</name>
</gene>
<organism evidence="1 2">
    <name type="scientific">Gluconobacter thailandicus</name>
    <dbReference type="NCBI Taxonomy" id="257438"/>
    <lineage>
        <taxon>Bacteria</taxon>
        <taxon>Pseudomonadati</taxon>
        <taxon>Pseudomonadota</taxon>
        <taxon>Alphaproteobacteria</taxon>
        <taxon>Acetobacterales</taxon>
        <taxon>Acetobacteraceae</taxon>
        <taxon>Gluconobacter</taxon>
    </lineage>
</organism>
<accession>A0AAP9JIP5</accession>
<dbReference type="InterPro" id="IPR012337">
    <property type="entry name" value="RNaseH-like_sf"/>
</dbReference>
<dbReference type="Proteomes" id="UP000323560">
    <property type="component" value="Chromosome"/>
</dbReference>
<dbReference type="EMBL" id="CP043043">
    <property type="protein sequence ID" value="QEH97175.1"/>
    <property type="molecule type" value="Genomic_DNA"/>
</dbReference>
<reference evidence="1 2" key="1">
    <citation type="submission" date="2019-08" db="EMBL/GenBank/DDBJ databases">
        <title>Gluconobacter frateurii HD924 genome.</title>
        <authorList>
            <person name="Liu Y."/>
            <person name="Zhang P."/>
        </authorList>
    </citation>
    <scope>NUCLEOTIDE SEQUENCE [LARGE SCALE GENOMIC DNA]</scope>
    <source>
        <strain evidence="1 2">HD924</strain>
    </source>
</reference>
<evidence type="ECO:0000313" key="1">
    <source>
        <dbReference type="EMBL" id="QEH97175.1"/>
    </source>
</evidence>
<dbReference type="KEGG" id="gti:FXF46_13675"/>
<name>A0AAP9JIP5_GLUTH</name>
<evidence type="ECO:0000313" key="2">
    <source>
        <dbReference type="Proteomes" id="UP000323560"/>
    </source>
</evidence>
<dbReference type="AlphaFoldDB" id="A0AAP9JIP5"/>
<sequence length="203" mass="23510">MQRSQASLAALSKGFGIINPKTVAKWRKRQTVEKQKAGPKEPRSTVLSKTDEAMIVAFRRHTLLPLDDCLCALQASIPHLTRSALHRCFQRHEISRLPDIEGDKPKRQRFKRSPIGFFHLDIAEVQTAEGKLYLFVAIDRTIKEATVKRFHYHSHKQLRTHLNDFMAAYNFGRRLKTLNGLTPYEYVCKIWTAEPERFIINPT</sequence>